<feature type="transmembrane region" description="Helical" evidence="9">
    <location>
        <begin position="443"/>
        <end position="461"/>
    </location>
</feature>
<keyword evidence="3" id="KW-1003">Cell membrane</keyword>
<dbReference type="Pfam" id="PF00664">
    <property type="entry name" value="ABC_membrane"/>
    <property type="match status" value="1"/>
</dbReference>
<dbReference type="InterPro" id="IPR036640">
    <property type="entry name" value="ABC1_TM_sf"/>
</dbReference>
<dbReference type="PROSITE" id="PS50893">
    <property type="entry name" value="ABC_TRANSPORTER_2"/>
    <property type="match status" value="1"/>
</dbReference>
<dbReference type="OrthoDB" id="9762778at2"/>
<feature type="domain" description="ABC transmembrane type-1" evidence="11">
    <location>
        <begin position="221"/>
        <end position="463"/>
    </location>
</feature>
<evidence type="ECO:0000256" key="4">
    <source>
        <dbReference type="ARBA" id="ARBA00022692"/>
    </source>
</evidence>
<dbReference type="InterPro" id="IPR039421">
    <property type="entry name" value="Type_1_exporter"/>
</dbReference>
<dbReference type="EMBL" id="CBXI010000008">
    <property type="protein sequence ID" value="CDL90519.1"/>
    <property type="molecule type" value="Genomic_DNA"/>
</dbReference>
<dbReference type="PANTHER" id="PTHR43394:SF1">
    <property type="entry name" value="ATP-BINDING CASSETTE SUB-FAMILY B MEMBER 10, MITOCHONDRIAL"/>
    <property type="match status" value="1"/>
</dbReference>
<evidence type="ECO:0000256" key="6">
    <source>
        <dbReference type="ARBA" id="ARBA00022840"/>
    </source>
</evidence>
<evidence type="ECO:0000256" key="7">
    <source>
        <dbReference type="ARBA" id="ARBA00022989"/>
    </source>
</evidence>
<dbReference type="GO" id="GO:0015421">
    <property type="term" value="F:ABC-type oligopeptide transporter activity"/>
    <property type="evidence" value="ECO:0007669"/>
    <property type="project" value="TreeGrafter"/>
</dbReference>
<evidence type="ECO:0000256" key="2">
    <source>
        <dbReference type="ARBA" id="ARBA00022448"/>
    </source>
</evidence>
<feature type="transmembrane region" description="Helical" evidence="9">
    <location>
        <begin position="320"/>
        <end position="343"/>
    </location>
</feature>
<keyword evidence="5" id="KW-0547">Nucleotide-binding</keyword>
<dbReference type="SUPFAM" id="SSF52540">
    <property type="entry name" value="P-loop containing nucleoside triphosphate hydrolases"/>
    <property type="match status" value="1"/>
</dbReference>
<dbReference type="InterPro" id="IPR003593">
    <property type="entry name" value="AAA+_ATPase"/>
</dbReference>
<comment type="caution">
    <text evidence="12">The sequence shown here is derived from an EMBL/GenBank/DDBJ whole genome shotgun (WGS) entry which is preliminary data.</text>
</comment>
<dbReference type="Gene3D" id="3.40.50.300">
    <property type="entry name" value="P-loop containing nucleotide triphosphate hydrolases"/>
    <property type="match status" value="1"/>
</dbReference>
<keyword evidence="2" id="KW-0813">Transport</keyword>
<dbReference type="SMART" id="SM00382">
    <property type="entry name" value="AAA"/>
    <property type="match status" value="1"/>
</dbReference>
<evidence type="ECO:0000313" key="12">
    <source>
        <dbReference type="EMBL" id="CDL90519.1"/>
    </source>
</evidence>
<keyword evidence="13" id="KW-1185">Reference proteome</keyword>
<evidence type="ECO:0000256" key="1">
    <source>
        <dbReference type="ARBA" id="ARBA00004651"/>
    </source>
</evidence>
<reference evidence="12 13" key="1">
    <citation type="journal article" date="2015" name="Genome Announc.">
        <title>Draft Genome Sequence of Clostridium tyrobutyricum Strain DIVETGP, Isolated from Cow's Milk for Grana Padano Production.</title>
        <authorList>
            <person name="Soggiu A."/>
            <person name="Piras C."/>
            <person name="Gaiarsa S."/>
            <person name="Sassera D."/>
            <person name="Roncada P."/>
            <person name="Bendixen E."/>
            <person name="Brasca M."/>
            <person name="Bonizzi L."/>
        </authorList>
    </citation>
    <scope>NUCLEOTIDE SEQUENCE [LARGE SCALE GENOMIC DNA]</scope>
    <source>
        <strain evidence="12 13">DIVETGP</strain>
    </source>
</reference>
<evidence type="ECO:0000256" key="5">
    <source>
        <dbReference type="ARBA" id="ARBA00022741"/>
    </source>
</evidence>
<dbReference type="AlphaFoldDB" id="W6N5J2"/>
<dbReference type="GeneID" id="29420096"/>
<gene>
    <name evidence="12" type="ORF">CTDIVETGP_0589</name>
</gene>
<dbReference type="RefSeq" id="WP_017894822.1">
    <property type="nucleotide sequence ID" value="NZ_CBXI010000008.1"/>
</dbReference>
<dbReference type="PROSITE" id="PS00211">
    <property type="entry name" value="ABC_TRANSPORTER_1"/>
    <property type="match status" value="1"/>
</dbReference>
<accession>W6N5J2</accession>
<dbReference type="Proteomes" id="UP000019482">
    <property type="component" value="Unassembled WGS sequence"/>
</dbReference>
<dbReference type="Pfam" id="PF00005">
    <property type="entry name" value="ABC_tran"/>
    <property type="match status" value="1"/>
</dbReference>
<feature type="domain" description="ABC transporter" evidence="10">
    <location>
        <begin position="498"/>
        <end position="733"/>
    </location>
</feature>
<dbReference type="FunFam" id="3.40.50.300:FF:000854">
    <property type="entry name" value="Multidrug ABC transporter ATP-binding protein"/>
    <property type="match status" value="1"/>
</dbReference>
<evidence type="ECO:0000256" key="3">
    <source>
        <dbReference type="ARBA" id="ARBA00022475"/>
    </source>
</evidence>
<keyword evidence="4 9" id="KW-0812">Transmembrane</keyword>
<name>W6N5J2_CLOTY</name>
<feature type="transmembrane region" description="Helical" evidence="9">
    <location>
        <begin position="291"/>
        <end position="314"/>
    </location>
</feature>
<dbReference type="Gene3D" id="1.20.1560.10">
    <property type="entry name" value="ABC transporter type 1, transmembrane domain"/>
    <property type="match status" value="1"/>
</dbReference>
<keyword evidence="7 9" id="KW-1133">Transmembrane helix</keyword>
<keyword evidence="8 9" id="KW-0472">Membrane</keyword>
<protein>
    <submittedName>
        <fullName evidence="12">Lipid A export ATP-binding/permease protein MsbA</fullName>
    </submittedName>
</protein>
<dbReference type="InterPro" id="IPR027417">
    <property type="entry name" value="P-loop_NTPase"/>
</dbReference>
<dbReference type="GO" id="GO:0005886">
    <property type="term" value="C:plasma membrane"/>
    <property type="evidence" value="ECO:0007669"/>
    <property type="project" value="UniProtKB-SubCell"/>
</dbReference>
<dbReference type="InterPro" id="IPR011527">
    <property type="entry name" value="ABC1_TM_dom"/>
</dbReference>
<keyword evidence="6 12" id="KW-0067">ATP-binding</keyword>
<evidence type="ECO:0000259" key="10">
    <source>
        <dbReference type="PROSITE" id="PS50893"/>
    </source>
</evidence>
<evidence type="ECO:0000256" key="8">
    <source>
        <dbReference type="ARBA" id="ARBA00023136"/>
    </source>
</evidence>
<evidence type="ECO:0000259" key="11">
    <source>
        <dbReference type="PROSITE" id="PS50929"/>
    </source>
</evidence>
<dbReference type="GO" id="GO:0005524">
    <property type="term" value="F:ATP binding"/>
    <property type="evidence" value="ECO:0007669"/>
    <property type="project" value="UniProtKB-KW"/>
</dbReference>
<evidence type="ECO:0000313" key="13">
    <source>
        <dbReference type="Proteomes" id="UP000019482"/>
    </source>
</evidence>
<feature type="transmembrane region" description="Helical" evidence="9">
    <location>
        <begin position="216"/>
        <end position="247"/>
    </location>
</feature>
<evidence type="ECO:0000256" key="9">
    <source>
        <dbReference type="SAM" id="Phobius"/>
    </source>
</evidence>
<dbReference type="PANTHER" id="PTHR43394">
    <property type="entry name" value="ATP-DEPENDENT PERMEASE MDL1, MITOCHONDRIAL"/>
    <property type="match status" value="1"/>
</dbReference>
<dbReference type="InterPro" id="IPR017871">
    <property type="entry name" value="ABC_transporter-like_CS"/>
</dbReference>
<dbReference type="InterPro" id="IPR003439">
    <property type="entry name" value="ABC_transporter-like_ATP-bd"/>
</dbReference>
<dbReference type="GO" id="GO:0016887">
    <property type="term" value="F:ATP hydrolysis activity"/>
    <property type="evidence" value="ECO:0007669"/>
    <property type="project" value="InterPro"/>
</dbReference>
<dbReference type="PROSITE" id="PS50929">
    <property type="entry name" value="ABC_TM1F"/>
    <property type="match status" value="1"/>
</dbReference>
<dbReference type="CDD" id="cd18548">
    <property type="entry name" value="ABC_6TM_Tm287_like"/>
    <property type="match status" value="1"/>
</dbReference>
<dbReference type="SUPFAM" id="SSF90123">
    <property type="entry name" value="ABC transporter transmembrane region"/>
    <property type="match status" value="1"/>
</dbReference>
<organism evidence="12 13">
    <name type="scientific">Clostridium tyrobutyricum DIVETGP</name>
    <dbReference type="NCBI Taxonomy" id="1408889"/>
    <lineage>
        <taxon>Bacteria</taxon>
        <taxon>Bacillati</taxon>
        <taxon>Bacillota</taxon>
        <taxon>Clostridia</taxon>
        <taxon>Eubacteriales</taxon>
        <taxon>Clostridiaceae</taxon>
        <taxon>Clostridium</taxon>
    </lineage>
</organism>
<comment type="subcellular location">
    <subcellularLocation>
        <location evidence="1">Cell membrane</location>
        <topology evidence="1">Multi-pass membrane protein</topology>
    </subcellularLocation>
</comment>
<proteinExistence type="predicted"/>
<feature type="transmembrane region" description="Helical" evidence="9">
    <location>
        <begin position="403"/>
        <end position="423"/>
    </location>
</feature>
<sequence>MLKLIKHLKPFIASIICAIILLFVQAGSDLALPDYVSNIVNVGIQQGGIENSVPQAIRSSEMNKLTLFVNKNDKVEIMKNYKLIDKSSSDYNEYVKKYPKLKDEPIYALKNIDKSETDKMNPIIGKAFLSVSGVDNLKSTAKNGFINFNGQKIPANTDLFAMFSKLPEPERAKISSYMSEKFTSMGDSMIVQAAASSVKSEYASLGMNTDKIQNKYIIHTGIIMLLISLLSAACTIIVGFIAARVAAGVSRNLRRNIFTKVESFSSKEFDEFSTASLITRTTNDITQIQQVLFLSIRLIIYAPILGIGGVIKAVGKSPSMTWIIALGVIVLLGFIITVFAIAFPKFKLIQKMLDKLNLITRENLSGMMVIRAFNTQKFEEKRFDNANKELTDTNLFVNRVMSIMFPAMMFIMNGITVLIVWVGSHQIANSNMQVGDMMAFMQYAMQIMFAFLMMSFMFIMIPRASASAQRIDEVLKTKLSILDPKKPKKLDGDVKGLVEFRNVSFKYDGAEEYALKDIDFKALPGQTTAFIGSTGSGKSALINLIPRFYDVTDGQILIDGMDIRDITQHDLRNLIGYVPQKGSLFQGTIESNLKYADENINKEDMEMAIKIAQAEEFINEKPDRLESEISQGGSNVSGGQKQRLSIARALVKRAKIYIFDDSFSALDFKTDSKLRKALSSEIQSSTIFIVGQRISTIKNAEQIIVLDEGRVVGMGNHEELMEICPTYREIALSQMSEEELA</sequence>